<evidence type="ECO:0000313" key="6">
    <source>
        <dbReference type="Proteomes" id="UP000887574"/>
    </source>
</evidence>
<keyword evidence="1" id="KW-0594">Phospholipid biosynthesis</keyword>
<dbReference type="GO" id="GO:0006646">
    <property type="term" value="P:phosphatidylethanolamine biosynthetic process"/>
    <property type="evidence" value="ECO:0007669"/>
    <property type="project" value="TreeGrafter"/>
</dbReference>
<dbReference type="WBParaSite" id="jg5090">
    <property type="protein sequence ID" value="jg5090"/>
    <property type="gene ID" value="jg5090"/>
</dbReference>
<keyword evidence="1" id="KW-0443">Lipid metabolism</keyword>
<dbReference type="Gene3D" id="3.30.200.20">
    <property type="entry name" value="Phosphorylase Kinase, domain 1"/>
    <property type="match status" value="1"/>
</dbReference>
<dbReference type="Gene3D" id="3.90.1200.10">
    <property type="match status" value="1"/>
</dbReference>
<dbReference type="AlphaFoldDB" id="A0A915EC30"/>
<dbReference type="Proteomes" id="UP000887574">
    <property type="component" value="Unplaced"/>
</dbReference>
<keyword evidence="1" id="KW-0444">Lipid biosynthesis</keyword>
<evidence type="ECO:0000256" key="1">
    <source>
        <dbReference type="ARBA" id="ARBA00023209"/>
    </source>
</evidence>
<sequence>MPENSKVPFYDIEISMPSNSKPCPQFTKLLSKLKPEWNVDTLKFKTFTNGITNKIFRVSYEGDSERLVFRVFGQGSSKIINREQELESFNRLSEYGIGTPVLARFINGIVCGYLEGECLDVQTVRQPHIVEKICSALAKMHQIPPKNGEELPEPFIYSKIAEYFEVIPESFEDTKQKIYDDYFVANGVVLKDDFRQLKQKLDNLTEELKKLVFCHNDLLVFNILYDPDKDQIHFIDYEYAAYNFQLFDIANHFCEYAGVVNPDYNLCPSQSEKREFLQKYLRHFNSHDSSDTDQSLDDLLAVIPLFEAASHLFWCLWALAQSHLSVIEFDYMRYAVLRHKQFKKLHEI</sequence>
<dbReference type="GO" id="GO:0005737">
    <property type="term" value="C:cytoplasm"/>
    <property type="evidence" value="ECO:0007669"/>
    <property type="project" value="TreeGrafter"/>
</dbReference>
<comment type="pathway">
    <text evidence="3">Phospholipid metabolism; phosphatidylethanolamine biosynthesis; phosphatidylethanolamine from ethanolamine: step 1/3.</text>
</comment>
<evidence type="ECO:0000256" key="2">
    <source>
        <dbReference type="ARBA" id="ARBA00023264"/>
    </source>
</evidence>
<evidence type="ECO:0000256" key="5">
    <source>
        <dbReference type="ARBA" id="ARBA00038874"/>
    </source>
</evidence>
<dbReference type="CDD" id="cd05157">
    <property type="entry name" value="ETNK_euk"/>
    <property type="match status" value="1"/>
</dbReference>
<evidence type="ECO:0000256" key="4">
    <source>
        <dbReference type="ARBA" id="ARBA00038211"/>
    </source>
</evidence>
<dbReference type="PANTHER" id="PTHR22603">
    <property type="entry name" value="CHOLINE/ETHANOALAMINE KINASE"/>
    <property type="match status" value="1"/>
</dbReference>
<evidence type="ECO:0000256" key="3">
    <source>
        <dbReference type="ARBA" id="ARBA00037883"/>
    </source>
</evidence>
<keyword evidence="2" id="KW-1208">Phospholipid metabolism</keyword>
<reference evidence="7" key="1">
    <citation type="submission" date="2022-11" db="UniProtKB">
        <authorList>
            <consortium name="WormBaseParasite"/>
        </authorList>
    </citation>
    <scope>IDENTIFICATION</scope>
</reference>
<name>A0A915EC30_9BILA</name>
<evidence type="ECO:0000313" key="7">
    <source>
        <dbReference type="WBParaSite" id="jg5090"/>
    </source>
</evidence>
<dbReference type="PANTHER" id="PTHR22603:SF66">
    <property type="entry name" value="ETHANOLAMINE KINASE"/>
    <property type="match status" value="1"/>
</dbReference>
<dbReference type="Pfam" id="PF01633">
    <property type="entry name" value="Choline_kinase"/>
    <property type="match status" value="1"/>
</dbReference>
<comment type="similarity">
    <text evidence="4">Belongs to the choline/ethanolamine kinase family.</text>
</comment>
<dbReference type="GO" id="GO:0004305">
    <property type="term" value="F:ethanolamine kinase activity"/>
    <property type="evidence" value="ECO:0007669"/>
    <property type="project" value="UniProtKB-EC"/>
</dbReference>
<organism evidence="6 7">
    <name type="scientific">Ditylenchus dipsaci</name>
    <dbReference type="NCBI Taxonomy" id="166011"/>
    <lineage>
        <taxon>Eukaryota</taxon>
        <taxon>Metazoa</taxon>
        <taxon>Ecdysozoa</taxon>
        <taxon>Nematoda</taxon>
        <taxon>Chromadorea</taxon>
        <taxon>Rhabditida</taxon>
        <taxon>Tylenchina</taxon>
        <taxon>Tylenchomorpha</taxon>
        <taxon>Sphaerularioidea</taxon>
        <taxon>Anguinidae</taxon>
        <taxon>Anguininae</taxon>
        <taxon>Ditylenchus</taxon>
    </lineage>
</organism>
<dbReference type="InterPro" id="IPR011009">
    <property type="entry name" value="Kinase-like_dom_sf"/>
</dbReference>
<dbReference type="EC" id="2.7.1.82" evidence="5"/>
<proteinExistence type="inferred from homology"/>
<accession>A0A915EC30</accession>
<dbReference type="SUPFAM" id="SSF56112">
    <property type="entry name" value="Protein kinase-like (PK-like)"/>
    <property type="match status" value="1"/>
</dbReference>
<protein>
    <recommendedName>
        <fullName evidence="5">ethanolamine kinase</fullName>
        <ecNumber evidence="5">2.7.1.82</ecNumber>
    </recommendedName>
</protein>
<keyword evidence="6" id="KW-1185">Reference proteome</keyword>